<feature type="transmembrane region" description="Helical" evidence="9">
    <location>
        <begin position="124"/>
        <end position="143"/>
    </location>
</feature>
<dbReference type="FunFam" id="3.30.565.10:FF:000006">
    <property type="entry name" value="Sensor histidine kinase WalK"/>
    <property type="match status" value="1"/>
</dbReference>
<dbReference type="PRINTS" id="PR00344">
    <property type="entry name" value="BCTRLSENSOR"/>
</dbReference>
<keyword evidence="9" id="KW-0472">Membrane</keyword>
<dbReference type="SUPFAM" id="SSF55781">
    <property type="entry name" value="GAF domain-like"/>
    <property type="match status" value="1"/>
</dbReference>
<keyword evidence="9" id="KW-0812">Transmembrane</keyword>
<comment type="caution">
    <text evidence="12">The sequence shown here is derived from an EMBL/GenBank/DDBJ whole genome shotgun (WGS) entry which is preliminary data.</text>
</comment>
<keyword evidence="6" id="KW-0418">Kinase</keyword>
<dbReference type="PANTHER" id="PTHR43547">
    <property type="entry name" value="TWO-COMPONENT HISTIDINE KINASE"/>
    <property type="match status" value="1"/>
</dbReference>
<dbReference type="Gene3D" id="1.10.287.130">
    <property type="match status" value="1"/>
</dbReference>
<dbReference type="SMART" id="SM00065">
    <property type="entry name" value="GAF"/>
    <property type="match status" value="1"/>
</dbReference>
<comment type="subcellular location">
    <subcellularLocation>
        <location evidence="2">Cell inner membrane</location>
        <topology evidence="2">Multi-pass membrane protein</topology>
    </subcellularLocation>
</comment>
<dbReference type="InterPro" id="IPR011006">
    <property type="entry name" value="CheY-like_superfamily"/>
</dbReference>
<evidence type="ECO:0000256" key="2">
    <source>
        <dbReference type="ARBA" id="ARBA00004429"/>
    </source>
</evidence>
<dbReference type="InterPro" id="IPR004358">
    <property type="entry name" value="Sig_transdc_His_kin-like_C"/>
</dbReference>
<dbReference type="InterPro" id="IPR003661">
    <property type="entry name" value="HisK_dim/P_dom"/>
</dbReference>
<evidence type="ECO:0000259" key="10">
    <source>
        <dbReference type="PROSITE" id="PS50109"/>
    </source>
</evidence>
<dbReference type="InterPro" id="IPR035965">
    <property type="entry name" value="PAS-like_dom_sf"/>
</dbReference>
<dbReference type="InterPro" id="IPR003018">
    <property type="entry name" value="GAF"/>
</dbReference>
<evidence type="ECO:0000256" key="8">
    <source>
        <dbReference type="SAM" id="Coils"/>
    </source>
</evidence>
<dbReference type="AlphaFoldDB" id="A0A372EPH4"/>
<dbReference type="SUPFAM" id="SSF55874">
    <property type="entry name" value="ATPase domain of HSP90 chaperone/DNA topoisomerase II/histidine kinase"/>
    <property type="match status" value="1"/>
</dbReference>
<feature type="domain" description="Histidine kinase" evidence="10">
    <location>
        <begin position="593"/>
        <end position="811"/>
    </location>
</feature>
<evidence type="ECO:0000256" key="6">
    <source>
        <dbReference type="ARBA" id="ARBA00022777"/>
    </source>
</evidence>
<dbReference type="InterPro" id="IPR036097">
    <property type="entry name" value="HisK_dim/P_sf"/>
</dbReference>
<evidence type="ECO:0000256" key="1">
    <source>
        <dbReference type="ARBA" id="ARBA00000085"/>
    </source>
</evidence>
<organism evidence="12 13">
    <name type="scientific">Hydrogenophaga borbori</name>
    <dbReference type="NCBI Taxonomy" id="2294117"/>
    <lineage>
        <taxon>Bacteria</taxon>
        <taxon>Pseudomonadati</taxon>
        <taxon>Pseudomonadota</taxon>
        <taxon>Betaproteobacteria</taxon>
        <taxon>Burkholderiales</taxon>
        <taxon>Comamonadaceae</taxon>
        <taxon>Hydrogenophaga</taxon>
    </lineage>
</organism>
<feature type="coiled-coil region" evidence="8">
    <location>
        <begin position="269"/>
        <end position="296"/>
    </location>
</feature>
<evidence type="ECO:0000313" key="13">
    <source>
        <dbReference type="Proteomes" id="UP000261931"/>
    </source>
</evidence>
<dbReference type="Gene3D" id="3.30.565.10">
    <property type="entry name" value="Histidine kinase-like ATPase, C-terminal domain"/>
    <property type="match status" value="1"/>
</dbReference>
<keyword evidence="4 7" id="KW-0597">Phosphoprotein</keyword>
<dbReference type="SUPFAM" id="SSF47384">
    <property type="entry name" value="Homodimeric domain of signal transducing histidine kinase"/>
    <property type="match status" value="1"/>
</dbReference>
<evidence type="ECO:0000256" key="5">
    <source>
        <dbReference type="ARBA" id="ARBA00022679"/>
    </source>
</evidence>
<dbReference type="PROSITE" id="PS50110">
    <property type="entry name" value="RESPONSE_REGULATORY"/>
    <property type="match status" value="1"/>
</dbReference>
<dbReference type="InterPro" id="IPR001789">
    <property type="entry name" value="Sig_transdc_resp-reg_receiver"/>
</dbReference>
<dbReference type="Pfam" id="PF02518">
    <property type="entry name" value="HATPase_c"/>
    <property type="match status" value="1"/>
</dbReference>
<evidence type="ECO:0000256" key="9">
    <source>
        <dbReference type="SAM" id="Phobius"/>
    </source>
</evidence>
<dbReference type="EC" id="2.7.13.3" evidence="3"/>
<dbReference type="InterPro" id="IPR036890">
    <property type="entry name" value="HATPase_C_sf"/>
</dbReference>
<name>A0A372EPH4_9BURK</name>
<dbReference type="InterPro" id="IPR003594">
    <property type="entry name" value="HATPase_dom"/>
</dbReference>
<feature type="modified residue" description="4-aspartylphosphate" evidence="7">
    <location>
        <position position="881"/>
    </location>
</feature>
<dbReference type="SUPFAM" id="SSF55785">
    <property type="entry name" value="PYP-like sensor domain (PAS domain)"/>
    <property type="match status" value="2"/>
</dbReference>
<comment type="catalytic activity">
    <reaction evidence="1">
        <text>ATP + protein L-histidine = ADP + protein N-phospho-L-histidine.</text>
        <dbReference type="EC" id="2.7.13.3"/>
    </reaction>
</comment>
<dbReference type="CDD" id="cd17580">
    <property type="entry name" value="REC_2_DhkD-like"/>
    <property type="match status" value="1"/>
</dbReference>
<dbReference type="Pfam" id="PF00512">
    <property type="entry name" value="HisKA"/>
    <property type="match status" value="1"/>
</dbReference>
<dbReference type="Proteomes" id="UP000261931">
    <property type="component" value="Unassembled WGS sequence"/>
</dbReference>
<dbReference type="Pfam" id="PF01590">
    <property type="entry name" value="GAF"/>
    <property type="match status" value="1"/>
</dbReference>
<keyword evidence="8" id="KW-0175">Coiled coil</keyword>
<feature type="transmembrane region" description="Helical" evidence="9">
    <location>
        <begin position="45"/>
        <end position="62"/>
    </location>
</feature>
<dbReference type="Gene3D" id="3.30.450.20">
    <property type="entry name" value="PAS domain"/>
    <property type="match status" value="2"/>
</dbReference>
<reference evidence="12 13" key="1">
    <citation type="submission" date="2018-08" db="EMBL/GenBank/DDBJ databases">
        <title>Hydrogenophaga sp. LA-38 isolated from sludge.</title>
        <authorList>
            <person name="Im W.-T."/>
        </authorList>
    </citation>
    <scope>NUCLEOTIDE SEQUENCE [LARGE SCALE GENOMIC DNA]</scope>
    <source>
        <strain evidence="12 13">LA-38</strain>
    </source>
</reference>
<proteinExistence type="predicted"/>
<evidence type="ECO:0000313" key="12">
    <source>
        <dbReference type="EMBL" id="RFP82528.1"/>
    </source>
</evidence>
<dbReference type="CDD" id="cd00075">
    <property type="entry name" value="HATPase"/>
    <property type="match status" value="1"/>
</dbReference>
<feature type="domain" description="Response regulatory" evidence="11">
    <location>
        <begin position="832"/>
        <end position="948"/>
    </location>
</feature>
<dbReference type="SMART" id="SM00448">
    <property type="entry name" value="REC"/>
    <property type="match status" value="1"/>
</dbReference>
<evidence type="ECO:0000259" key="11">
    <source>
        <dbReference type="PROSITE" id="PS50110"/>
    </source>
</evidence>
<dbReference type="SMART" id="SM00388">
    <property type="entry name" value="HisKA"/>
    <property type="match status" value="1"/>
</dbReference>
<keyword evidence="13" id="KW-1185">Reference proteome</keyword>
<dbReference type="CDD" id="cd00082">
    <property type="entry name" value="HisKA"/>
    <property type="match status" value="1"/>
</dbReference>
<dbReference type="Gene3D" id="3.40.50.2300">
    <property type="match status" value="1"/>
</dbReference>
<sequence length="957" mass="103380">MEPEAAANVPFPAPAPMTGRPRFLLDTDTMNQWRYGKEMSNAQRYAIALVIALLAGALHWLLWPSVGALRPFVFYLPAAAVAAAALGPGPGVLLLLAGAIGTGWPLAALDAWTSPNGADPMRLALYLLLGGLLVGLGGSLRITRARAALAEDRLSMAIEGTGIGVFDIDLVERTVRASAVLARLAGAPVSNGAVPLDDWTARIPPHLLADSREHIKRRLKEGAAYYERELSVPSADGAPPRQLLLRVHVVWRGQRAVRLRGACVDVTERKRVDAQLEAAREQLSQQVDDLNHLHELSTQLLETPQLARQLRMILAALVHFHGARRGMVALCEPGADGLRVEASLGFDDAALAMAEGLSTGACAEACRQGARVVVEDTRASETFKACRDFFETQAIRAVHSTPLISSQGQVLGAITVHLDESRPATEREHRLADICARKAAMFTERAHTRDELLATQGRFEAVLTSSGAPFVILRPVRQGERIVDFLWVYLNRAAAQALDCAPGEVVGQRVLQNASCRWMGHPAFSYCVTAIESAHTCEFDAVDHAGAEPRWLHCIASPIPDGLGVWFTDISERMRNEQLLRDSDRRKDEFLATLAHELRNPLAPIRQATLLAMSPHASEEQKRWSCEVIDRQVSHMALLLDDLLDVSRITRGALALRRSPTDLAGVLASAVETARPLIDAKGHQLLSFVDERPTVFDADPLRLAQVVGNLLTNAAKYTDPGGTIELHAGQRGDAIVIEVRDNGIGIPPDSIPEAFRMFAQLHHAGERTSGGLGIGLAMSKGLVELHGGTLTAASDGVGQGSVFTVRLPAGQASVPAPAGGDEPATRERRRLRVLIADDNRDASDTLAALLHADGHEVHMAYDGDEAVARWREERPDVCLLDIGMPGRTGHQVAREIRRSPGGGNTLLVAVTGWSQLHDRELALEAGFDLHLTKPVSPLQISHLLDHQRRPAATAAAP</sequence>
<protein>
    <recommendedName>
        <fullName evidence="3">histidine kinase</fullName>
        <ecNumber evidence="3">2.7.13.3</ecNumber>
    </recommendedName>
</protein>
<dbReference type="PANTHER" id="PTHR43547:SF2">
    <property type="entry name" value="HYBRID SIGNAL TRANSDUCTION HISTIDINE KINASE C"/>
    <property type="match status" value="1"/>
</dbReference>
<dbReference type="EMBL" id="QVLS01000001">
    <property type="protein sequence ID" value="RFP82528.1"/>
    <property type="molecule type" value="Genomic_DNA"/>
</dbReference>
<dbReference type="GO" id="GO:0005886">
    <property type="term" value="C:plasma membrane"/>
    <property type="evidence" value="ECO:0007669"/>
    <property type="project" value="UniProtKB-SubCell"/>
</dbReference>
<keyword evidence="5" id="KW-0808">Transferase</keyword>
<dbReference type="Pfam" id="PF00072">
    <property type="entry name" value="Response_reg"/>
    <property type="match status" value="1"/>
</dbReference>
<dbReference type="SMART" id="SM00387">
    <property type="entry name" value="HATPase_c"/>
    <property type="match status" value="1"/>
</dbReference>
<dbReference type="InterPro" id="IPR005467">
    <property type="entry name" value="His_kinase_dom"/>
</dbReference>
<dbReference type="Gene3D" id="3.30.450.40">
    <property type="match status" value="1"/>
</dbReference>
<dbReference type="SUPFAM" id="SSF52172">
    <property type="entry name" value="CheY-like"/>
    <property type="match status" value="1"/>
</dbReference>
<gene>
    <name evidence="12" type="ORF">DY262_01475</name>
</gene>
<dbReference type="GO" id="GO:0000155">
    <property type="term" value="F:phosphorelay sensor kinase activity"/>
    <property type="evidence" value="ECO:0007669"/>
    <property type="project" value="InterPro"/>
</dbReference>
<keyword evidence="9" id="KW-1133">Transmembrane helix</keyword>
<accession>A0A372EPH4</accession>
<evidence type="ECO:0000256" key="4">
    <source>
        <dbReference type="ARBA" id="ARBA00022553"/>
    </source>
</evidence>
<evidence type="ECO:0000256" key="3">
    <source>
        <dbReference type="ARBA" id="ARBA00012438"/>
    </source>
</evidence>
<evidence type="ECO:0000256" key="7">
    <source>
        <dbReference type="PROSITE-ProRule" id="PRU00169"/>
    </source>
</evidence>
<dbReference type="InterPro" id="IPR029016">
    <property type="entry name" value="GAF-like_dom_sf"/>
</dbReference>
<dbReference type="PROSITE" id="PS50109">
    <property type="entry name" value="HIS_KIN"/>
    <property type="match status" value="1"/>
</dbReference>